<feature type="domain" description="Peptidase S9A N-terminal" evidence="7">
    <location>
        <begin position="36"/>
        <end position="434"/>
    </location>
</feature>
<keyword evidence="9" id="KW-1185">Reference proteome</keyword>
<dbReference type="InterPro" id="IPR029058">
    <property type="entry name" value="AB_hydrolase_fold"/>
</dbReference>
<dbReference type="InterPro" id="IPR051167">
    <property type="entry name" value="Prolyl_oligopep/macrocyclase"/>
</dbReference>
<sequence length="724" mass="82934">MTIPIMNWKSLVIILYITLSGCQGKINELPSKIITEECHGITIKDPYRYAEDTNSSIVKNWIADQNKVSKNLLNKIEKRQYLIDKQISYDKKKTFIISKLKVTENNKHFYLKRLPEENIPKLYYRNSFSSPEKLLYDAKQFKTKTQHTYIINYIQPNWDGTKIVISLTYNGKEISELIILDVSSKKTHPEVLTNAWPSSSGGIKWLPNNSEFIYSYYPIIDPKSKKFLKNTKAVLHNINKPSSGFIEILSKEHNPDLDIEEEDFPIISIENSKSKYLIGKIAGGGGLNYHNSYYLDINDITTKKWMPLFKKSNQIKDFIIKEDSIIYKTSKKAPNFKICITSIKNSNFENPKVLIQEYKNKVITDFDITNEALYFVTNTNGVKAKLYKYTDNITEEIKLDTSYGSITLNVKSSNHSELWVSAQGWTTNNKRYEYKNGILKNKHLNNSLENEIPNDIVVEEIEIDGHDGEKIPLSLIYNKSIKRNGQNMVMMDSYGSFGISMQPSFSLRRLLWVMEGGIYAIAHVRGGGEKGDTWHKGGYKATKPNTWKDFISCTEFLIKNKYTSSKKTAIWSGSAGGILIGRAITDRPDLFTVAIVEFGSLNILRSIIHANGDNIAKEFGSVKDSIEFKYLLEMDAYQHIKDKEEYPATLLTAGLNDPRVPVWNTIKFGARLQKANTSNKPNFLLIDSESGHAKDDPKLKEFERYANILSFALWQTGHRDYQPK</sequence>
<dbReference type="GO" id="GO:0005829">
    <property type="term" value="C:cytosol"/>
    <property type="evidence" value="ECO:0007669"/>
    <property type="project" value="TreeGrafter"/>
</dbReference>
<keyword evidence="4" id="KW-0378">Hydrolase</keyword>
<organism evidence="8 9">
    <name type="scientific">Aquimarina muelleri</name>
    <dbReference type="NCBI Taxonomy" id="279356"/>
    <lineage>
        <taxon>Bacteria</taxon>
        <taxon>Pseudomonadati</taxon>
        <taxon>Bacteroidota</taxon>
        <taxon>Flavobacteriia</taxon>
        <taxon>Flavobacteriales</taxon>
        <taxon>Flavobacteriaceae</taxon>
        <taxon>Aquimarina</taxon>
    </lineage>
</organism>
<comment type="caution">
    <text evidence="8">The sequence shown here is derived from an EMBL/GenBank/DDBJ whole genome shotgun (WGS) entry which is preliminary data.</text>
</comment>
<evidence type="ECO:0000256" key="5">
    <source>
        <dbReference type="ARBA" id="ARBA00022825"/>
    </source>
</evidence>
<feature type="domain" description="Peptidase S9 prolyl oligopeptidase catalytic" evidence="6">
    <location>
        <begin position="503"/>
        <end position="717"/>
    </location>
</feature>
<dbReference type="GO" id="GO:0070012">
    <property type="term" value="F:oligopeptidase activity"/>
    <property type="evidence" value="ECO:0007669"/>
    <property type="project" value="TreeGrafter"/>
</dbReference>
<dbReference type="Gene3D" id="3.40.50.1820">
    <property type="entry name" value="alpha/beta hydrolase"/>
    <property type="match status" value="1"/>
</dbReference>
<dbReference type="SUPFAM" id="SSF50993">
    <property type="entry name" value="Peptidase/esterase 'gauge' domain"/>
    <property type="match status" value="1"/>
</dbReference>
<dbReference type="InterPro" id="IPR023302">
    <property type="entry name" value="Pept_S9A_N"/>
</dbReference>
<reference evidence="8 9" key="1">
    <citation type="journal article" date="2014" name="Int. J. Syst. Evol. Microbiol.">
        <title>Complete genome sequence of Corynebacterium casei LMG S-19264T (=DSM 44701T), isolated from a smear-ripened cheese.</title>
        <authorList>
            <consortium name="US DOE Joint Genome Institute (JGI-PGF)"/>
            <person name="Walter F."/>
            <person name="Albersmeier A."/>
            <person name="Kalinowski J."/>
            <person name="Ruckert C."/>
        </authorList>
    </citation>
    <scope>NUCLEOTIDE SEQUENCE [LARGE SCALE GENOMIC DNA]</scope>
    <source>
        <strain evidence="8 9">KCTC 12285</strain>
    </source>
</reference>
<protein>
    <recommendedName>
        <fullName evidence="2">prolyl oligopeptidase</fullName>
        <ecNumber evidence="2">3.4.21.26</ecNumber>
    </recommendedName>
</protein>
<dbReference type="Gene3D" id="2.130.10.120">
    <property type="entry name" value="Prolyl oligopeptidase, N-terminal domain"/>
    <property type="match status" value="1"/>
</dbReference>
<evidence type="ECO:0000259" key="6">
    <source>
        <dbReference type="Pfam" id="PF00326"/>
    </source>
</evidence>
<dbReference type="InterPro" id="IPR001375">
    <property type="entry name" value="Peptidase_S9_cat"/>
</dbReference>
<evidence type="ECO:0000313" key="9">
    <source>
        <dbReference type="Proteomes" id="UP000601108"/>
    </source>
</evidence>
<dbReference type="AlphaFoldDB" id="A0A918N5T3"/>
<dbReference type="Pfam" id="PF00326">
    <property type="entry name" value="Peptidase_S9"/>
    <property type="match status" value="1"/>
</dbReference>
<evidence type="ECO:0000256" key="1">
    <source>
        <dbReference type="ARBA" id="ARBA00001070"/>
    </source>
</evidence>
<dbReference type="Proteomes" id="UP000601108">
    <property type="component" value="Unassembled WGS sequence"/>
</dbReference>
<name>A0A918N5T3_9FLAO</name>
<keyword evidence="5" id="KW-0720">Serine protease</keyword>
<dbReference type="GO" id="GO:0004252">
    <property type="term" value="F:serine-type endopeptidase activity"/>
    <property type="evidence" value="ECO:0007669"/>
    <property type="project" value="UniProtKB-EC"/>
</dbReference>
<dbReference type="Pfam" id="PF02897">
    <property type="entry name" value="Peptidase_S9_N"/>
    <property type="match status" value="1"/>
</dbReference>
<dbReference type="InterPro" id="IPR002470">
    <property type="entry name" value="Peptidase_S9A"/>
</dbReference>
<dbReference type="PRINTS" id="PR00862">
    <property type="entry name" value="PROLIGOPTASE"/>
</dbReference>
<evidence type="ECO:0000313" key="8">
    <source>
        <dbReference type="EMBL" id="GGX33129.1"/>
    </source>
</evidence>
<evidence type="ECO:0000256" key="3">
    <source>
        <dbReference type="ARBA" id="ARBA00022670"/>
    </source>
</evidence>
<keyword evidence="3" id="KW-0645">Protease</keyword>
<gene>
    <name evidence="8" type="ORF">GCM10007384_37340</name>
</gene>
<evidence type="ECO:0000256" key="4">
    <source>
        <dbReference type="ARBA" id="ARBA00022801"/>
    </source>
</evidence>
<dbReference type="GO" id="GO:0006508">
    <property type="term" value="P:proteolysis"/>
    <property type="evidence" value="ECO:0007669"/>
    <property type="project" value="UniProtKB-KW"/>
</dbReference>
<dbReference type="PANTHER" id="PTHR42881">
    <property type="entry name" value="PROLYL ENDOPEPTIDASE"/>
    <property type="match status" value="1"/>
</dbReference>
<dbReference type="EC" id="3.4.21.26" evidence="2"/>
<dbReference type="PANTHER" id="PTHR42881:SF2">
    <property type="entry name" value="PROLYL ENDOPEPTIDASE"/>
    <property type="match status" value="1"/>
</dbReference>
<accession>A0A918N5T3</accession>
<evidence type="ECO:0000256" key="2">
    <source>
        <dbReference type="ARBA" id="ARBA00011897"/>
    </source>
</evidence>
<proteinExistence type="predicted"/>
<comment type="catalytic activity">
    <reaction evidence="1">
        <text>Hydrolysis of Pro-|-Xaa &gt;&gt; Ala-|-Xaa in oligopeptides.</text>
        <dbReference type="EC" id="3.4.21.26"/>
    </reaction>
</comment>
<dbReference type="EMBL" id="BMWS01000038">
    <property type="protein sequence ID" value="GGX33129.1"/>
    <property type="molecule type" value="Genomic_DNA"/>
</dbReference>
<dbReference type="SUPFAM" id="SSF53474">
    <property type="entry name" value="alpha/beta-Hydrolases"/>
    <property type="match status" value="1"/>
</dbReference>
<evidence type="ECO:0000259" key="7">
    <source>
        <dbReference type="Pfam" id="PF02897"/>
    </source>
</evidence>